<keyword evidence="2" id="KW-0637">Prenyltransferase</keyword>
<evidence type="ECO:0000313" key="5">
    <source>
        <dbReference type="EMBL" id="CAA2982982.1"/>
    </source>
</evidence>
<evidence type="ECO:0000256" key="2">
    <source>
        <dbReference type="ARBA" id="ARBA00022602"/>
    </source>
</evidence>
<dbReference type="Gene3D" id="1.25.40.120">
    <property type="entry name" value="Protein prenylyltransferase"/>
    <property type="match status" value="1"/>
</dbReference>
<dbReference type="PROSITE" id="PS51147">
    <property type="entry name" value="PFTA"/>
    <property type="match status" value="2"/>
</dbReference>
<dbReference type="Pfam" id="PF01239">
    <property type="entry name" value="PPTA"/>
    <property type="match status" value="2"/>
</dbReference>
<evidence type="ECO:0000256" key="4">
    <source>
        <dbReference type="ARBA" id="ARBA00022737"/>
    </source>
</evidence>
<comment type="caution">
    <text evidence="5">The sequence shown here is derived from an EMBL/GenBank/DDBJ whole genome shotgun (WGS) entry which is preliminary data.</text>
</comment>
<accession>A0A8S0RSG9</accession>
<evidence type="ECO:0000313" key="6">
    <source>
        <dbReference type="Proteomes" id="UP000594638"/>
    </source>
</evidence>
<name>A0A8S0RSG9_OLEEU</name>
<keyword evidence="3" id="KW-0808">Transferase</keyword>
<dbReference type="GO" id="GO:0004662">
    <property type="term" value="F:CAAX-protein geranylgeranyltransferase activity"/>
    <property type="evidence" value="ECO:0007669"/>
    <property type="project" value="TreeGrafter"/>
</dbReference>
<dbReference type="GO" id="GO:0005953">
    <property type="term" value="C:CAAX-protein geranylgeranyltransferase complex"/>
    <property type="evidence" value="ECO:0007669"/>
    <property type="project" value="TreeGrafter"/>
</dbReference>
<dbReference type="EMBL" id="CACTIH010003715">
    <property type="protein sequence ID" value="CAA2982982.1"/>
    <property type="molecule type" value="Genomic_DNA"/>
</dbReference>
<dbReference type="Proteomes" id="UP000594638">
    <property type="component" value="Unassembled WGS sequence"/>
</dbReference>
<dbReference type="PANTHER" id="PTHR11129">
    <property type="entry name" value="PROTEIN FARNESYLTRANSFERASE ALPHA SUBUNIT/RAB GERANYLGERANYL TRANSFERASE ALPHA SUBUNIT"/>
    <property type="match status" value="1"/>
</dbReference>
<dbReference type="GO" id="GO:0004660">
    <property type="term" value="F:protein farnesyltransferase activity"/>
    <property type="evidence" value="ECO:0007669"/>
    <property type="project" value="TreeGrafter"/>
</dbReference>
<sequence length="488" mass="55953">MFYDSFAAFALLPVRAVSFAALLWPLLLLTVSLLLMATSNSNTQSLERQSRSSTPFIPVKTDLLSQLENILESDPLIDEVGFIHPSQFAALNGEAPSVPSLFSRCDPQPADGITLFHASEFASDMFFWNREHKLGISTLVILPLYTAAKDAFMEAHKQYTMLSYLDGQKDQSETATSHDIVESQVMKHSRALLLLSSDFGTAWNSRKHVLSKKQQFQMFMDEMLLSSLVLSYSPKSERAWSHRRWVIKMIAGKCPNLLEIVGRESELVKMLAENSKMNYRAWNHRCWLVSYMPEAQVLHELQKSRDWAGLHVADNSCFHYRTRLLLRMVEDLQHSQDPNSLSSAELQQLLKEELDWVGSLIMRYVGREALWLHRRFLSVLWMKYFATCDLNISGPLCCESTDICDSSKFVDNELKLYEACTIIPDNDFEDYHTQAIYSATYIIWLAKRMPESFGVELQKKAEDGKLKRLLEKLCPGKSFLWDSLTGHF</sequence>
<dbReference type="SUPFAM" id="SSF48439">
    <property type="entry name" value="Protein prenylyltransferase"/>
    <property type="match status" value="1"/>
</dbReference>
<dbReference type="OrthoDB" id="1924260at2759"/>
<evidence type="ECO:0000256" key="3">
    <source>
        <dbReference type="ARBA" id="ARBA00022679"/>
    </source>
</evidence>
<gene>
    <name evidence="5" type="ORF">OLEA9_A114024</name>
</gene>
<keyword evidence="6" id="KW-1185">Reference proteome</keyword>
<dbReference type="InterPro" id="IPR002088">
    <property type="entry name" value="Prenyl_trans_a"/>
</dbReference>
<organism evidence="5 6">
    <name type="scientific">Olea europaea subsp. europaea</name>
    <dbReference type="NCBI Taxonomy" id="158383"/>
    <lineage>
        <taxon>Eukaryota</taxon>
        <taxon>Viridiplantae</taxon>
        <taxon>Streptophyta</taxon>
        <taxon>Embryophyta</taxon>
        <taxon>Tracheophyta</taxon>
        <taxon>Spermatophyta</taxon>
        <taxon>Magnoliopsida</taxon>
        <taxon>eudicotyledons</taxon>
        <taxon>Gunneridae</taxon>
        <taxon>Pentapetalae</taxon>
        <taxon>asterids</taxon>
        <taxon>lamiids</taxon>
        <taxon>Lamiales</taxon>
        <taxon>Oleaceae</taxon>
        <taxon>Oleeae</taxon>
        <taxon>Olea</taxon>
    </lineage>
</organism>
<keyword evidence="4" id="KW-0677">Repeat</keyword>
<protein>
    <submittedName>
        <fullName evidence="5">Prenyltransferase alpha subunit repeat-containing 1 isoform X1</fullName>
    </submittedName>
</protein>
<reference evidence="5 6" key="1">
    <citation type="submission" date="2019-12" db="EMBL/GenBank/DDBJ databases">
        <authorList>
            <person name="Alioto T."/>
            <person name="Alioto T."/>
            <person name="Gomez Garrido J."/>
        </authorList>
    </citation>
    <scope>NUCLEOTIDE SEQUENCE [LARGE SCALE GENOMIC DNA]</scope>
</reference>
<proteinExistence type="inferred from homology"/>
<dbReference type="AlphaFoldDB" id="A0A8S0RSG9"/>
<comment type="similarity">
    <text evidence="1">Belongs to the protein prenyltransferase subunit alpha family.</text>
</comment>
<dbReference type="GO" id="GO:0005965">
    <property type="term" value="C:protein farnesyltransferase complex"/>
    <property type="evidence" value="ECO:0007669"/>
    <property type="project" value="TreeGrafter"/>
</dbReference>
<dbReference type="Gramene" id="OE9A114024T2">
    <property type="protein sequence ID" value="OE9A114024C2"/>
    <property type="gene ID" value="OE9A114024"/>
</dbReference>
<dbReference type="PANTHER" id="PTHR11129:SF10">
    <property type="entry name" value="PROTEIN PRENYLYLTRANSFERASE SUPERFAMILY PROTEIN"/>
    <property type="match status" value="1"/>
</dbReference>
<evidence type="ECO:0000256" key="1">
    <source>
        <dbReference type="ARBA" id="ARBA00006734"/>
    </source>
</evidence>